<dbReference type="GO" id="GO:0005634">
    <property type="term" value="C:nucleus"/>
    <property type="evidence" value="ECO:0007669"/>
    <property type="project" value="TreeGrafter"/>
</dbReference>
<dbReference type="SUPFAM" id="SSF52374">
    <property type="entry name" value="Nucleotidylyl transferase"/>
    <property type="match status" value="1"/>
</dbReference>
<evidence type="ECO:0000313" key="1">
    <source>
        <dbReference type="EMBL" id="KAK3314463.1"/>
    </source>
</evidence>
<evidence type="ECO:0000313" key="2">
    <source>
        <dbReference type="Proteomes" id="UP001283341"/>
    </source>
</evidence>
<accession>A0AAE0M0K5</accession>
<protein>
    <recommendedName>
        <fullName evidence="3">Nicotinamide-nucleotide adenylyltransferase</fullName>
    </recommendedName>
</protein>
<dbReference type="PANTHER" id="PTHR31285:SF0">
    <property type="entry name" value="NICOTINAMIDE MONONUCLEOTIDE ADENYLYLTRANSFERASE"/>
    <property type="match status" value="1"/>
</dbReference>
<gene>
    <name evidence="1" type="ORF">B0H66DRAFT_562978</name>
</gene>
<proteinExistence type="predicted"/>
<reference evidence="1" key="2">
    <citation type="submission" date="2023-06" db="EMBL/GenBank/DDBJ databases">
        <authorList>
            <consortium name="Lawrence Berkeley National Laboratory"/>
            <person name="Haridas S."/>
            <person name="Hensen N."/>
            <person name="Bonometti L."/>
            <person name="Westerberg I."/>
            <person name="Brannstrom I.O."/>
            <person name="Guillou S."/>
            <person name="Cros-Aarteil S."/>
            <person name="Calhoun S."/>
            <person name="Kuo A."/>
            <person name="Mondo S."/>
            <person name="Pangilinan J."/>
            <person name="Riley R."/>
            <person name="Labutti K."/>
            <person name="Andreopoulos B."/>
            <person name="Lipzen A."/>
            <person name="Chen C."/>
            <person name="Yanf M."/>
            <person name="Daum C."/>
            <person name="Ng V."/>
            <person name="Clum A."/>
            <person name="Steindorff A."/>
            <person name="Ohm R."/>
            <person name="Martin F."/>
            <person name="Silar P."/>
            <person name="Natvig D."/>
            <person name="Lalanne C."/>
            <person name="Gautier V."/>
            <person name="Ament-Velasquez S.L."/>
            <person name="Kruys A."/>
            <person name="Hutchinson M.I."/>
            <person name="Powell A.J."/>
            <person name="Barry K."/>
            <person name="Miller A.N."/>
            <person name="Grigoriev I.V."/>
            <person name="Debuchy R."/>
            <person name="Gladieux P."/>
            <person name="Thoren M.H."/>
            <person name="Johannesson H."/>
        </authorList>
    </citation>
    <scope>NUCLEOTIDE SEQUENCE</scope>
    <source>
        <strain evidence="1">CBS 118394</strain>
    </source>
</reference>
<dbReference type="Proteomes" id="UP001283341">
    <property type="component" value="Unassembled WGS sequence"/>
</dbReference>
<evidence type="ECO:0008006" key="3">
    <source>
        <dbReference type="Google" id="ProtNLM"/>
    </source>
</evidence>
<keyword evidence="2" id="KW-1185">Reference proteome</keyword>
<reference evidence="1" key="1">
    <citation type="journal article" date="2023" name="Mol. Phylogenet. Evol.">
        <title>Genome-scale phylogeny and comparative genomics of the fungal order Sordariales.</title>
        <authorList>
            <person name="Hensen N."/>
            <person name="Bonometti L."/>
            <person name="Westerberg I."/>
            <person name="Brannstrom I.O."/>
            <person name="Guillou S."/>
            <person name="Cros-Aarteil S."/>
            <person name="Calhoun S."/>
            <person name="Haridas S."/>
            <person name="Kuo A."/>
            <person name="Mondo S."/>
            <person name="Pangilinan J."/>
            <person name="Riley R."/>
            <person name="LaButti K."/>
            <person name="Andreopoulos B."/>
            <person name="Lipzen A."/>
            <person name="Chen C."/>
            <person name="Yan M."/>
            <person name="Daum C."/>
            <person name="Ng V."/>
            <person name="Clum A."/>
            <person name="Steindorff A."/>
            <person name="Ohm R.A."/>
            <person name="Martin F."/>
            <person name="Silar P."/>
            <person name="Natvig D.O."/>
            <person name="Lalanne C."/>
            <person name="Gautier V."/>
            <person name="Ament-Velasquez S.L."/>
            <person name="Kruys A."/>
            <person name="Hutchinson M.I."/>
            <person name="Powell A.J."/>
            <person name="Barry K."/>
            <person name="Miller A.N."/>
            <person name="Grigoriev I.V."/>
            <person name="Debuchy R."/>
            <person name="Gladieux P."/>
            <person name="Hiltunen Thoren M."/>
            <person name="Johannesson H."/>
        </authorList>
    </citation>
    <scope>NUCLEOTIDE SEQUENCE</scope>
    <source>
        <strain evidence="1">CBS 118394</strain>
    </source>
</reference>
<dbReference type="EMBL" id="JAUEDM010000006">
    <property type="protein sequence ID" value="KAK3314463.1"/>
    <property type="molecule type" value="Genomic_DNA"/>
</dbReference>
<sequence>MSSPDPPTSPMIEKPFLQAAVASRQQSIVDFFSRALSSFQKSGSPFQVVCTAVKPSPSHDTLLPAPIPPSRRLQTLIVLDSSFNPPTIAHLRMVTSAIRDLTAAHTRPAGVPPLQQIRLLLLLAVNNADKAPKPAAFDQRLGMMWAFANDIHEKLALDAGHLNIDVGLTTEPYFHDKSRVIDRSGFYHYSSDTEREYDDQVDNQVILAGYDTLVRILNPKYYGGLMRMALNPFFERAKLRVTLRTDDEWGGKDDQLAFVNDLRSEEGLVKIGGSKQWADRIEMVEGRQDGEEVVSSTYAREAAKNGDSDKLGRMVSPRVREWIEGQKLYV</sequence>
<dbReference type="PANTHER" id="PTHR31285">
    <property type="entry name" value="NICOTINAMIDE MONONUCLEOTIDE ADENYLYLTRANSFERASE"/>
    <property type="match status" value="1"/>
</dbReference>
<comment type="caution">
    <text evidence="1">The sequence shown here is derived from an EMBL/GenBank/DDBJ whole genome shotgun (WGS) entry which is preliminary data.</text>
</comment>
<dbReference type="GO" id="GO:0005737">
    <property type="term" value="C:cytoplasm"/>
    <property type="evidence" value="ECO:0007669"/>
    <property type="project" value="TreeGrafter"/>
</dbReference>
<organism evidence="1 2">
    <name type="scientific">Apodospora peruviana</name>
    <dbReference type="NCBI Taxonomy" id="516989"/>
    <lineage>
        <taxon>Eukaryota</taxon>
        <taxon>Fungi</taxon>
        <taxon>Dikarya</taxon>
        <taxon>Ascomycota</taxon>
        <taxon>Pezizomycotina</taxon>
        <taxon>Sordariomycetes</taxon>
        <taxon>Sordariomycetidae</taxon>
        <taxon>Sordariales</taxon>
        <taxon>Lasiosphaeriaceae</taxon>
        <taxon>Apodospora</taxon>
    </lineage>
</organism>
<dbReference type="GO" id="GO:0000309">
    <property type="term" value="F:nicotinamide-nucleotide adenylyltransferase activity"/>
    <property type="evidence" value="ECO:0007669"/>
    <property type="project" value="TreeGrafter"/>
</dbReference>
<dbReference type="GO" id="GO:0016887">
    <property type="term" value="F:ATP hydrolysis activity"/>
    <property type="evidence" value="ECO:0007669"/>
    <property type="project" value="TreeGrafter"/>
</dbReference>
<name>A0AAE0M0K5_9PEZI</name>
<dbReference type="Gene3D" id="3.40.50.620">
    <property type="entry name" value="HUPs"/>
    <property type="match status" value="1"/>
</dbReference>
<dbReference type="AlphaFoldDB" id="A0AAE0M0K5"/>
<dbReference type="InterPro" id="IPR014729">
    <property type="entry name" value="Rossmann-like_a/b/a_fold"/>
</dbReference>